<feature type="region of interest" description="Disordered" evidence="1">
    <location>
        <begin position="179"/>
        <end position="209"/>
    </location>
</feature>
<dbReference type="Pfam" id="PF04965">
    <property type="entry name" value="GPW_gp25"/>
    <property type="match status" value="1"/>
</dbReference>
<dbReference type="EMBL" id="UIHC01000013">
    <property type="protein sequence ID" value="SUZ31976.1"/>
    <property type="molecule type" value="Genomic_DNA"/>
</dbReference>
<reference evidence="4" key="1">
    <citation type="submission" date="2018-08" db="EMBL/GenBank/DDBJ databases">
        <authorList>
            <person name="Rodrigo-Torres L."/>
            <person name="Arahal R. D."/>
            <person name="Lucena T."/>
        </authorList>
    </citation>
    <scope>NUCLEOTIDE SEQUENCE [LARGE SCALE GENOMIC DNA]</scope>
    <source>
        <strain evidence="4">CECT 7235</strain>
    </source>
</reference>
<dbReference type="AlphaFoldDB" id="A0A3B0MVX9"/>
<evidence type="ECO:0000313" key="3">
    <source>
        <dbReference type="EMBL" id="SUZ31976.1"/>
    </source>
</evidence>
<protein>
    <recommendedName>
        <fullName evidence="2">IraD/Gp25-like domain-containing protein</fullName>
    </recommendedName>
</protein>
<dbReference type="PANTHER" id="PTHR38595">
    <property type="entry name" value="CYTOPLASMIC PROTEIN-RELATED"/>
    <property type="match status" value="1"/>
</dbReference>
<organism evidence="3 4">
    <name type="scientific">Roseinatronobacter ekhonensis</name>
    <dbReference type="NCBI Taxonomy" id="254356"/>
    <lineage>
        <taxon>Bacteria</taxon>
        <taxon>Pseudomonadati</taxon>
        <taxon>Pseudomonadota</taxon>
        <taxon>Alphaproteobacteria</taxon>
        <taxon>Rhodobacterales</taxon>
        <taxon>Paracoccaceae</taxon>
        <taxon>Roseinatronobacter</taxon>
    </lineage>
</organism>
<evidence type="ECO:0000259" key="2">
    <source>
        <dbReference type="Pfam" id="PF04965"/>
    </source>
</evidence>
<dbReference type="Proteomes" id="UP000272908">
    <property type="component" value="Unassembled WGS sequence"/>
</dbReference>
<evidence type="ECO:0000313" key="4">
    <source>
        <dbReference type="Proteomes" id="UP000272908"/>
    </source>
</evidence>
<evidence type="ECO:0000256" key="1">
    <source>
        <dbReference type="SAM" id="MobiDB-lite"/>
    </source>
</evidence>
<gene>
    <name evidence="3" type="ORF">ROE7235_01727</name>
</gene>
<proteinExistence type="predicted"/>
<dbReference type="SUPFAM" id="SSF160719">
    <property type="entry name" value="gpW/gp25-like"/>
    <property type="match status" value="1"/>
</dbReference>
<dbReference type="RefSeq" id="WP_121094623.1">
    <property type="nucleotide sequence ID" value="NZ_UIHC01000013.1"/>
</dbReference>
<feature type="region of interest" description="Disordered" evidence="1">
    <location>
        <begin position="28"/>
        <end position="49"/>
    </location>
</feature>
<sequence length="209" mass="22788">MSGANKSSAKSHQMQSLRMPLLQAFREHARSGDGRKRGQGEGDGPAATYVNSSVSNEAMLRESLDLDLGHLLNTVNLASVMDLSGYARVSKSTLNFGMNDLVHMTTDQAHAGHLSEALRDVLLAHEPRLDKHSLKIARQDEVDELNQRVAFTVQADMLCHPVDIPLEFVAEMDVGSGKVDLRNLGRNKPQRRARNPEASAPRPGETGTG</sequence>
<dbReference type="PANTHER" id="PTHR38595:SF1">
    <property type="entry name" value="TYPE VI SECRETION SYSTEM COMPONENT TSSE1"/>
    <property type="match status" value="1"/>
</dbReference>
<dbReference type="OrthoDB" id="119583at2"/>
<keyword evidence="4" id="KW-1185">Reference proteome</keyword>
<name>A0A3B0MVX9_9RHOB</name>
<dbReference type="InterPro" id="IPR053176">
    <property type="entry name" value="T6SS_TssE1-like"/>
</dbReference>
<feature type="domain" description="IraD/Gp25-like" evidence="2">
    <location>
        <begin position="60"/>
        <end position="161"/>
    </location>
</feature>
<dbReference type="InterPro" id="IPR007048">
    <property type="entry name" value="IraD/Gp25-like"/>
</dbReference>
<accession>A0A3B0MVX9</accession>
<feature type="compositionally biased region" description="Basic and acidic residues" evidence="1">
    <location>
        <begin position="28"/>
        <end position="40"/>
    </location>
</feature>